<evidence type="ECO:0000259" key="2">
    <source>
        <dbReference type="Pfam" id="PF02470"/>
    </source>
</evidence>
<dbReference type="PANTHER" id="PTHR33371">
    <property type="entry name" value="INTERMEMBRANE PHOSPHOLIPID TRANSPORT SYSTEM BINDING PROTEIN MLAD-RELATED"/>
    <property type="match status" value="1"/>
</dbReference>
<dbReference type="Pfam" id="PF02470">
    <property type="entry name" value="MlaD"/>
    <property type="match status" value="1"/>
</dbReference>
<dbReference type="PANTHER" id="PTHR33371:SF18">
    <property type="entry name" value="MCE-FAMILY PROTEIN MCE3C"/>
    <property type="match status" value="1"/>
</dbReference>
<dbReference type="InterPro" id="IPR052336">
    <property type="entry name" value="MlaD_Phospholipid_Transporter"/>
</dbReference>
<dbReference type="AlphaFoldDB" id="X7ZX99"/>
<feature type="domain" description="Mce/MlaD" evidence="2">
    <location>
        <begin position="41"/>
        <end position="114"/>
    </location>
</feature>
<comment type="caution">
    <text evidence="3">The sequence shown here is derived from an EMBL/GenBank/DDBJ whole genome shotgun (WGS) entry which is preliminary data.</text>
</comment>
<organism evidence="3">
    <name type="scientific">Mycobacterium xenopi 4042</name>
    <dbReference type="NCBI Taxonomy" id="1299334"/>
    <lineage>
        <taxon>Bacteria</taxon>
        <taxon>Bacillati</taxon>
        <taxon>Actinomycetota</taxon>
        <taxon>Actinomycetes</taxon>
        <taxon>Mycobacteriales</taxon>
        <taxon>Mycobacteriaceae</taxon>
        <taxon>Mycobacterium</taxon>
    </lineage>
</organism>
<keyword evidence="1" id="KW-1133">Transmembrane helix</keyword>
<evidence type="ECO:0000256" key="1">
    <source>
        <dbReference type="SAM" id="Phobius"/>
    </source>
</evidence>
<sequence length="160" mass="17581">MKTSSERSPFRTGILGISILGCLLLTSLNYDKLPLFVSRDKTYSAYFAEAGGLVAGNAVQVSGFRVGQVSRVELDGPRVLVTFHVNRSVHLGDRTEAAIKLKTVLGSKILALTPRGAGSRPARYRWSAPRRLTSCPTRWVTLREPSAGSTPTSCRIRWQY</sequence>
<dbReference type="PATRIC" id="fig|1299334.3.peg.7070"/>
<accession>X7ZX99</accession>
<reference evidence="3" key="1">
    <citation type="submission" date="2014-01" db="EMBL/GenBank/DDBJ databases">
        <authorList>
            <person name="Brown-Elliot B."/>
            <person name="Wallace R."/>
            <person name="Lenaerts A."/>
            <person name="Ordway D."/>
            <person name="DeGroote M.A."/>
            <person name="Parker T."/>
            <person name="Sizemore C."/>
            <person name="Tallon L.J."/>
            <person name="Sadzewicz L.K."/>
            <person name="Sengamalay N."/>
            <person name="Fraser C.M."/>
            <person name="Hine E."/>
            <person name="Shefchek K.A."/>
            <person name="Das S.P."/>
            <person name="Tettelin H."/>
        </authorList>
    </citation>
    <scope>NUCLEOTIDE SEQUENCE [LARGE SCALE GENOMIC DNA]</scope>
    <source>
        <strain evidence="3">4042</strain>
    </source>
</reference>
<name>X7ZX99_MYCXE</name>
<proteinExistence type="predicted"/>
<protein>
    <submittedName>
        <fullName evidence="3">Mce related family protein</fullName>
    </submittedName>
</protein>
<keyword evidence="1" id="KW-0812">Transmembrane</keyword>
<feature type="transmembrane region" description="Helical" evidence="1">
    <location>
        <begin position="12"/>
        <end position="30"/>
    </location>
</feature>
<dbReference type="GO" id="GO:0005576">
    <property type="term" value="C:extracellular region"/>
    <property type="evidence" value="ECO:0007669"/>
    <property type="project" value="TreeGrafter"/>
</dbReference>
<gene>
    <name evidence="3" type="ORF">I553_5107</name>
</gene>
<dbReference type="PROSITE" id="PS51257">
    <property type="entry name" value="PROKAR_LIPOPROTEIN"/>
    <property type="match status" value="1"/>
</dbReference>
<keyword evidence="1" id="KW-0472">Membrane</keyword>
<evidence type="ECO:0000313" key="3">
    <source>
        <dbReference type="EMBL" id="EUA23338.1"/>
    </source>
</evidence>
<dbReference type="EMBL" id="JAOB01000069">
    <property type="protein sequence ID" value="EUA23338.1"/>
    <property type="molecule type" value="Genomic_DNA"/>
</dbReference>
<dbReference type="InterPro" id="IPR003399">
    <property type="entry name" value="Mce/MlaD"/>
</dbReference>